<keyword evidence="1" id="KW-0677">Repeat</keyword>
<dbReference type="Pfam" id="PF24883">
    <property type="entry name" value="NPHP3_N"/>
    <property type="match status" value="1"/>
</dbReference>
<sequence length="175" mass="19849">MSAILHQLFSAFPSLVKHAVSSYSFNGKELLHLFDEMFEILCQTATDPAVGQVVCVLDALDKCSDDDRIFLIETITSFYHRAKNASNDEIQPRLKFLLTSRPYSHIHLQFHDLMKEAPTIHLSGDHESEKIKDEIDHVINVDIPRLAAQKGFDEEATEYLRSYVQSTTEHICGSA</sequence>
<organism evidence="3 4">
    <name type="scientific">Penicillium cataractarum</name>
    <dbReference type="NCBI Taxonomy" id="2100454"/>
    <lineage>
        <taxon>Eukaryota</taxon>
        <taxon>Fungi</taxon>
        <taxon>Dikarya</taxon>
        <taxon>Ascomycota</taxon>
        <taxon>Pezizomycotina</taxon>
        <taxon>Eurotiomycetes</taxon>
        <taxon>Eurotiomycetidae</taxon>
        <taxon>Eurotiales</taxon>
        <taxon>Aspergillaceae</taxon>
        <taxon>Penicillium</taxon>
    </lineage>
</organism>
<dbReference type="EMBL" id="JAPZBS010000001">
    <property type="protein sequence ID" value="KAJ5389846.1"/>
    <property type="molecule type" value="Genomic_DNA"/>
</dbReference>
<protein>
    <recommendedName>
        <fullName evidence="2">Nephrocystin 3-like N-terminal domain-containing protein</fullName>
    </recommendedName>
</protein>
<dbReference type="OrthoDB" id="163438at2759"/>
<evidence type="ECO:0000259" key="2">
    <source>
        <dbReference type="Pfam" id="PF24883"/>
    </source>
</evidence>
<dbReference type="AlphaFoldDB" id="A0A9W9VV12"/>
<dbReference type="RefSeq" id="XP_056560574.1">
    <property type="nucleotide sequence ID" value="XM_056693845.1"/>
</dbReference>
<name>A0A9W9VV12_9EURO</name>
<dbReference type="Proteomes" id="UP001147782">
    <property type="component" value="Unassembled WGS sequence"/>
</dbReference>
<gene>
    <name evidence="3" type="ORF">N7496_000914</name>
</gene>
<reference evidence="3" key="1">
    <citation type="submission" date="2022-11" db="EMBL/GenBank/DDBJ databases">
        <authorList>
            <person name="Petersen C."/>
        </authorList>
    </citation>
    <scope>NUCLEOTIDE SEQUENCE</scope>
    <source>
        <strain evidence="3">IBT 29864</strain>
    </source>
</reference>
<proteinExistence type="predicted"/>
<evidence type="ECO:0000313" key="4">
    <source>
        <dbReference type="Proteomes" id="UP001147782"/>
    </source>
</evidence>
<dbReference type="GeneID" id="81433022"/>
<evidence type="ECO:0000256" key="1">
    <source>
        <dbReference type="ARBA" id="ARBA00022737"/>
    </source>
</evidence>
<accession>A0A9W9VV12</accession>
<feature type="domain" description="Nephrocystin 3-like N-terminal" evidence="2">
    <location>
        <begin position="2"/>
        <end position="101"/>
    </location>
</feature>
<keyword evidence="4" id="KW-1185">Reference proteome</keyword>
<comment type="caution">
    <text evidence="3">The sequence shown here is derived from an EMBL/GenBank/DDBJ whole genome shotgun (WGS) entry which is preliminary data.</text>
</comment>
<dbReference type="InterPro" id="IPR056884">
    <property type="entry name" value="NPHP3-like_N"/>
</dbReference>
<evidence type="ECO:0000313" key="3">
    <source>
        <dbReference type="EMBL" id="KAJ5389846.1"/>
    </source>
</evidence>
<reference evidence="3" key="2">
    <citation type="journal article" date="2023" name="IMA Fungus">
        <title>Comparative genomic study of the Penicillium genus elucidates a diverse pangenome and 15 lateral gene transfer events.</title>
        <authorList>
            <person name="Petersen C."/>
            <person name="Sorensen T."/>
            <person name="Nielsen M.R."/>
            <person name="Sondergaard T.E."/>
            <person name="Sorensen J.L."/>
            <person name="Fitzpatrick D.A."/>
            <person name="Frisvad J.C."/>
            <person name="Nielsen K.L."/>
        </authorList>
    </citation>
    <scope>NUCLEOTIDE SEQUENCE</scope>
    <source>
        <strain evidence="3">IBT 29864</strain>
    </source>
</reference>